<feature type="domain" description="GDP/GTP exchange factor Sec2 N-terminal" evidence="4">
    <location>
        <begin position="266"/>
        <end position="362"/>
    </location>
</feature>
<feature type="region of interest" description="Disordered" evidence="3">
    <location>
        <begin position="365"/>
        <end position="432"/>
    </location>
</feature>
<dbReference type="PANTHER" id="PTHR14430">
    <property type="entry name" value="RABIN3-RELATED"/>
    <property type="match status" value="1"/>
</dbReference>
<dbReference type="InterPro" id="IPR040351">
    <property type="entry name" value="RAB3IL/RAB3IP/Sec2"/>
</dbReference>
<dbReference type="AlphaFoldDB" id="A0A061BFH7"/>
<evidence type="ECO:0000313" key="5">
    <source>
        <dbReference type="EMBL" id="CDR48712.1"/>
    </source>
</evidence>
<evidence type="ECO:0000259" key="4">
    <source>
        <dbReference type="Pfam" id="PF06428"/>
    </source>
</evidence>
<dbReference type="GO" id="GO:0051286">
    <property type="term" value="C:cell tip"/>
    <property type="evidence" value="ECO:0007669"/>
    <property type="project" value="TreeGrafter"/>
</dbReference>
<feature type="compositionally biased region" description="Polar residues" evidence="3">
    <location>
        <begin position="423"/>
        <end position="432"/>
    </location>
</feature>
<feature type="compositionally biased region" description="Polar residues" evidence="3">
    <location>
        <begin position="694"/>
        <end position="715"/>
    </location>
</feature>
<feature type="region of interest" description="Disordered" evidence="3">
    <location>
        <begin position="56"/>
        <end position="78"/>
    </location>
</feature>
<feature type="region of interest" description="Disordered" evidence="3">
    <location>
        <begin position="445"/>
        <end position="489"/>
    </location>
</feature>
<evidence type="ECO:0000256" key="1">
    <source>
        <dbReference type="ARBA" id="ARBA00023054"/>
    </source>
</evidence>
<evidence type="ECO:0000256" key="2">
    <source>
        <dbReference type="SAM" id="Coils"/>
    </source>
</evidence>
<dbReference type="OrthoDB" id="5560525at2759"/>
<feature type="region of interest" description="Disordered" evidence="3">
    <location>
        <begin position="144"/>
        <end position="192"/>
    </location>
</feature>
<name>A0A061BFH7_RHOTO</name>
<dbReference type="PANTHER" id="PTHR14430:SF0">
    <property type="entry name" value="SEC2P DOMAIN-CONTAINING PROTEIN"/>
    <property type="match status" value="1"/>
</dbReference>
<protein>
    <submittedName>
        <fullName evidence="5">RHTO0S19e03004g1_1</fullName>
    </submittedName>
</protein>
<feature type="compositionally biased region" description="Basic residues" evidence="3">
    <location>
        <begin position="26"/>
        <end position="36"/>
    </location>
</feature>
<proteinExistence type="predicted"/>
<dbReference type="InterPro" id="IPR009449">
    <property type="entry name" value="Sec2_N"/>
</dbReference>
<dbReference type="Gene3D" id="6.10.140.910">
    <property type="match status" value="1"/>
</dbReference>
<feature type="coiled-coil region" evidence="2">
    <location>
        <begin position="272"/>
        <end position="363"/>
    </location>
</feature>
<feature type="compositionally biased region" description="Gly residues" evidence="3">
    <location>
        <begin position="59"/>
        <end position="68"/>
    </location>
</feature>
<feature type="region of interest" description="Disordered" evidence="3">
    <location>
        <begin position="588"/>
        <end position="625"/>
    </location>
</feature>
<organism evidence="5">
    <name type="scientific">Rhodotorula toruloides</name>
    <name type="common">Yeast</name>
    <name type="synonym">Rhodosporidium toruloides</name>
    <dbReference type="NCBI Taxonomy" id="5286"/>
    <lineage>
        <taxon>Eukaryota</taxon>
        <taxon>Fungi</taxon>
        <taxon>Dikarya</taxon>
        <taxon>Basidiomycota</taxon>
        <taxon>Pucciniomycotina</taxon>
        <taxon>Microbotryomycetes</taxon>
        <taxon>Sporidiobolales</taxon>
        <taxon>Sporidiobolaceae</taxon>
        <taxon>Rhodotorula</taxon>
    </lineage>
</organism>
<dbReference type="GO" id="GO:0070319">
    <property type="term" value="C:Golgi to plasma membrane transport vesicle"/>
    <property type="evidence" value="ECO:0007669"/>
    <property type="project" value="TreeGrafter"/>
</dbReference>
<feature type="compositionally biased region" description="Low complexity" evidence="3">
    <location>
        <begin position="459"/>
        <end position="472"/>
    </location>
</feature>
<feature type="compositionally biased region" description="Low complexity" evidence="3">
    <location>
        <begin position="230"/>
        <end position="245"/>
    </location>
</feature>
<evidence type="ECO:0000256" key="3">
    <source>
        <dbReference type="SAM" id="MobiDB-lite"/>
    </source>
</evidence>
<feature type="compositionally biased region" description="Low complexity" evidence="3">
    <location>
        <begin position="552"/>
        <end position="562"/>
    </location>
</feature>
<gene>
    <name evidence="5" type="ORF">RHTO0S_19e03004g</name>
</gene>
<dbReference type="GO" id="GO:0006887">
    <property type="term" value="P:exocytosis"/>
    <property type="evidence" value="ECO:0007669"/>
    <property type="project" value="TreeGrafter"/>
</dbReference>
<accession>A0A061BFH7</accession>
<feature type="compositionally biased region" description="Pro residues" evidence="3">
    <location>
        <begin position="593"/>
        <end position="603"/>
    </location>
</feature>
<dbReference type="GO" id="GO:0005085">
    <property type="term" value="F:guanyl-nucleotide exchange factor activity"/>
    <property type="evidence" value="ECO:0007669"/>
    <property type="project" value="InterPro"/>
</dbReference>
<feature type="compositionally biased region" description="Low complexity" evidence="3">
    <location>
        <begin position="148"/>
        <end position="159"/>
    </location>
</feature>
<feature type="compositionally biased region" description="Polar residues" evidence="3">
    <location>
        <begin position="213"/>
        <end position="229"/>
    </location>
</feature>
<feature type="region of interest" description="Disordered" evidence="3">
    <location>
        <begin position="641"/>
        <end position="847"/>
    </location>
</feature>
<feature type="region of interest" description="Disordered" evidence="3">
    <location>
        <begin position="539"/>
        <end position="574"/>
    </location>
</feature>
<feature type="compositionally biased region" description="Polar residues" evidence="3">
    <location>
        <begin position="754"/>
        <end position="766"/>
    </location>
</feature>
<feature type="compositionally biased region" description="Polar residues" evidence="3">
    <location>
        <begin position="726"/>
        <end position="738"/>
    </location>
</feature>
<feature type="region of interest" description="Disordered" evidence="3">
    <location>
        <begin position="1"/>
        <end position="38"/>
    </location>
</feature>
<feature type="compositionally biased region" description="Low complexity" evidence="3">
    <location>
        <begin position="816"/>
        <end position="830"/>
    </location>
</feature>
<feature type="compositionally biased region" description="Polar residues" evidence="3">
    <location>
        <begin position="402"/>
        <end position="411"/>
    </location>
</feature>
<feature type="compositionally biased region" description="Polar residues" evidence="3">
    <location>
        <begin position="1"/>
        <end position="20"/>
    </location>
</feature>
<feature type="compositionally biased region" description="Low complexity" evidence="3">
    <location>
        <begin position="767"/>
        <end position="785"/>
    </location>
</feature>
<dbReference type="SUPFAM" id="SSF144284">
    <property type="entry name" value="Sec2 N-terminal region"/>
    <property type="match status" value="1"/>
</dbReference>
<dbReference type="EMBL" id="LK052954">
    <property type="protein sequence ID" value="CDR48712.1"/>
    <property type="molecule type" value="Genomic_DNA"/>
</dbReference>
<feature type="region of interest" description="Disordered" evidence="3">
    <location>
        <begin position="204"/>
        <end position="258"/>
    </location>
</feature>
<dbReference type="Pfam" id="PF06428">
    <property type="entry name" value="Sec2p"/>
    <property type="match status" value="1"/>
</dbReference>
<keyword evidence="1 2" id="KW-0175">Coiled coil</keyword>
<feature type="compositionally biased region" description="Basic and acidic residues" evidence="3">
    <location>
        <begin position="664"/>
        <end position="674"/>
    </location>
</feature>
<reference evidence="5" key="1">
    <citation type="journal article" date="2014" name="Genome Announc.">
        <title>Draft genome sequence of Rhodosporidium toruloides CECT1137, an oleaginous yeast of biotechnological interest.</title>
        <authorList>
            <person name="Morin N."/>
            <person name="Calcas X."/>
            <person name="Devillers H."/>
            <person name="Durrens P."/>
            <person name="Sherman D.J."/>
            <person name="Nicaud J.-M."/>
            <person name="Neuveglise C."/>
        </authorList>
    </citation>
    <scope>NUCLEOTIDE SEQUENCE</scope>
    <source>
        <strain evidence="5">CECT1137</strain>
    </source>
</reference>
<sequence length="872" mass="90836">MESNISPRTASVHPSATGPSYPSAFSHRHSQHMRRPSRAERYEHLVDAAREVLEKGSRGLEGLGLSDGGEGDNAERRRRSLHKAEVVDEREWRESVRNLLKVVEGMQDQLSRHDELAKQLKIAQSEYALAASHAEHLEETLRRRESRSSASLAMARAHSGGAETLLSPVPPARRGSSDAATEGSGGGLFGLGLSSDGDGAKGFFRLPSKRKTTPSNASTVSLSAANSTGPPSVASSIAAVSPDPSKASPLVNGSNHSPTQINAEIFSLQTTISSLEHERTALRSTSESLRRNNEMLVVKCAELEKTKDDLMSELENLSVELFSEANTLVAEERRERAKSEDEVARLRVEVVELKKQVDVLRQALAVRSAPPPSSDPTSPDLPALPPSEPSTPLMPVADGLSAFSTSPSRMPSSAEAPLDRPQSVASVNSTGSRKWWSLSRGSSIAPGESAPALPPPPSSSRSSTLPVSSGSLQPPTMKRSDSGSSHLSTATTNTFVSARSGTSPLLGTVTDTFDAELTVRAKDRARALDLGIYIPEESSNMARSGSDGGRTAGARTPRTATALHPPAGLGVLPSPTSPTRFVTEASTASFASPPLPPLPPPTPQLGGDATAPIPRPRRAGAAVPRPHAMVVNDTPLASSSSIFAGLDPSTVGGPSNSEMSAGDKSPRSPNEERWSAVASNLATVPPVAHASNARGRTTSERSQYQPSDQPSTSLGTAAHSLRVDTGSATLAPPTNSPANRPRSAGSDAGPSIPFPQSASSAQPTSYGTARASASGPSSANPAGPSCRPPFLRANSSSSATGRSHSPYDAKTGIPPSTSASSLGSRSMSSSDGHENARALSPDGTKAVEDLESLMASIMQEGWFDGGDVEGGE</sequence>
<feature type="compositionally biased region" description="Polar residues" evidence="3">
    <location>
        <begin position="793"/>
        <end position="803"/>
    </location>
</feature>